<evidence type="ECO:0000256" key="4">
    <source>
        <dbReference type="ARBA" id="ARBA00023239"/>
    </source>
</evidence>
<evidence type="ECO:0000313" key="8">
    <source>
        <dbReference type="Proteomes" id="UP000010953"/>
    </source>
</evidence>
<dbReference type="PANTHER" id="PTHR39210">
    <property type="entry name" value="HEPARIN-SULFATE LYASE"/>
    <property type="match status" value="1"/>
</dbReference>
<evidence type="ECO:0000259" key="5">
    <source>
        <dbReference type="Pfam" id="PF07940"/>
    </source>
</evidence>
<gene>
    <name evidence="7" type="ORF">C943_01148</name>
</gene>
<keyword evidence="8" id="KW-1185">Reference proteome</keyword>
<evidence type="ECO:0000256" key="1">
    <source>
        <dbReference type="ARBA" id="ARBA00004418"/>
    </source>
</evidence>
<dbReference type="InterPro" id="IPR012480">
    <property type="entry name" value="Hepar_II_III_C"/>
</dbReference>
<evidence type="ECO:0000256" key="3">
    <source>
        <dbReference type="ARBA" id="ARBA00022764"/>
    </source>
</evidence>
<accession>M7Y592</accession>
<feature type="domain" description="Heparin-sulfate lyase N-terminal" evidence="6">
    <location>
        <begin position="137"/>
        <end position="297"/>
    </location>
</feature>
<proteinExistence type="predicted"/>
<sequence length="530" mass="61018">MEVISKIGLYTRTISHLKMKQVAYQFKYRFVKPRNLKKHSGGNFSVTRLKFQEIPVQYEILAVSDTHLKFNFLNLQKEFEGAVDWNFQGFGKLWNYNLQYLDFLKQQSVSFEIKAKLLAEVYNNLWDGRLRLEPYPVSLRIMNVIRFFSTQEIIRPDDEVFVMVFAEAKYLSKNLEFHILANHLLENLFALLMAGHFFGNEDWIKKAERFLEIELEEQILRDGAHFELSPMYHQIILFRILEAIGYLSESSQVRGLLQQKAILMLSWLNEVSFSNGEVPHFNDSTYGVSLNTTQLNQLASLQALPINKNIHLKESGYRKFKNSRMELVIDVNGISPGYQPGHAHADTFSFVLYILDFPIIVDAGVSTYNISSRRDLERSTMLHNTVSINGGNSSEVWAGFRVGRRAIVTIHEDSDQGIFASHSGYRNLGIEVFRRLKISNGRIEIEDLLVGDLSLVKPQLNFHFHPSISIRDVGENTFSIGKDILMEFDSKLSVAIQEYDYCLGFNKLAKAKKINVVGFKEDVKTTIKIN</sequence>
<evidence type="ECO:0000256" key="2">
    <source>
        <dbReference type="ARBA" id="ARBA00022729"/>
    </source>
</evidence>
<organism evidence="7 8">
    <name type="scientific">Mariniradius saccharolyticus AK6</name>
    <dbReference type="NCBI Taxonomy" id="1239962"/>
    <lineage>
        <taxon>Bacteria</taxon>
        <taxon>Pseudomonadati</taxon>
        <taxon>Bacteroidota</taxon>
        <taxon>Cytophagia</taxon>
        <taxon>Cytophagales</taxon>
        <taxon>Cyclobacteriaceae</taxon>
        <taxon>Mariniradius</taxon>
    </lineage>
</organism>
<dbReference type="STRING" id="1239962.C943_01148"/>
<name>M7Y592_9BACT</name>
<keyword evidence="3" id="KW-0574">Periplasm</keyword>
<dbReference type="Pfam" id="PF07940">
    <property type="entry name" value="Hepar_II_III_C"/>
    <property type="match status" value="1"/>
</dbReference>
<dbReference type="Gene3D" id="2.70.98.70">
    <property type="match status" value="1"/>
</dbReference>
<dbReference type="Pfam" id="PF16889">
    <property type="entry name" value="Hepar_II_III_N"/>
    <property type="match status" value="1"/>
</dbReference>
<reference evidence="7" key="1">
    <citation type="submission" date="2013-01" db="EMBL/GenBank/DDBJ databases">
        <title>Genome assembly of Mariniradius saccharolyticus AK6.</title>
        <authorList>
            <person name="Vaidya B."/>
            <person name="Khatri I."/>
            <person name="Tanuku N.R.S."/>
            <person name="Subramanian S."/>
            <person name="Pinnaka A."/>
        </authorList>
    </citation>
    <scope>NUCLEOTIDE SEQUENCE [LARGE SCALE GENOMIC DNA]</scope>
    <source>
        <strain evidence="7">AK6</strain>
    </source>
</reference>
<dbReference type="EMBL" id="AMZY02000013">
    <property type="protein sequence ID" value="EMS32421.1"/>
    <property type="molecule type" value="Genomic_DNA"/>
</dbReference>
<dbReference type="Gene3D" id="1.50.10.100">
    <property type="entry name" value="Chondroitin AC/alginate lyase"/>
    <property type="match status" value="1"/>
</dbReference>
<protein>
    <submittedName>
        <fullName evidence="7">Heparinase II/III</fullName>
    </submittedName>
</protein>
<dbReference type="InParanoid" id="M7Y592"/>
<dbReference type="AlphaFoldDB" id="M7Y592"/>
<comment type="caution">
    <text evidence="7">The sequence shown here is derived from an EMBL/GenBank/DDBJ whole genome shotgun (WGS) entry which is preliminary data.</text>
</comment>
<dbReference type="GO" id="GO:0042597">
    <property type="term" value="C:periplasmic space"/>
    <property type="evidence" value="ECO:0007669"/>
    <property type="project" value="UniProtKB-SubCell"/>
</dbReference>
<keyword evidence="4" id="KW-0456">Lyase</keyword>
<evidence type="ECO:0000259" key="6">
    <source>
        <dbReference type="Pfam" id="PF16889"/>
    </source>
</evidence>
<dbReference type="PANTHER" id="PTHR39210:SF1">
    <property type="entry name" value="HEPARIN-SULFATE LYASE"/>
    <property type="match status" value="1"/>
</dbReference>
<comment type="subcellular location">
    <subcellularLocation>
        <location evidence="1">Periplasm</location>
    </subcellularLocation>
</comment>
<dbReference type="eggNOG" id="COG5360">
    <property type="taxonomic scope" value="Bacteria"/>
</dbReference>
<dbReference type="InterPro" id="IPR008929">
    <property type="entry name" value="Chondroitin_lyas"/>
</dbReference>
<dbReference type="SUPFAM" id="SSF48230">
    <property type="entry name" value="Chondroitin AC/alginate lyase"/>
    <property type="match status" value="1"/>
</dbReference>
<dbReference type="Proteomes" id="UP000010953">
    <property type="component" value="Unassembled WGS sequence"/>
</dbReference>
<feature type="domain" description="Heparinase II/III-like C-terminal" evidence="5">
    <location>
        <begin position="311"/>
        <end position="527"/>
    </location>
</feature>
<keyword evidence="2" id="KW-0732">Signal</keyword>
<dbReference type="GO" id="GO:0016829">
    <property type="term" value="F:lyase activity"/>
    <property type="evidence" value="ECO:0007669"/>
    <property type="project" value="UniProtKB-KW"/>
</dbReference>
<dbReference type="InterPro" id="IPR031680">
    <property type="entry name" value="Hepar_II_III_N"/>
</dbReference>
<evidence type="ECO:0000313" key="7">
    <source>
        <dbReference type="EMBL" id="EMS32421.1"/>
    </source>
</evidence>